<organism evidence="2 3">
    <name type="scientific">Steinernema carpocapsae</name>
    <name type="common">Entomopathogenic nematode</name>
    <dbReference type="NCBI Taxonomy" id="34508"/>
    <lineage>
        <taxon>Eukaryota</taxon>
        <taxon>Metazoa</taxon>
        <taxon>Ecdysozoa</taxon>
        <taxon>Nematoda</taxon>
        <taxon>Chromadorea</taxon>
        <taxon>Rhabditida</taxon>
        <taxon>Tylenchina</taxon>
        <taxon>Panagrolaimomorpha</taxon>
        <taxon>Strongyloidoidea</taxon>
        <taxon>Steinernematidae</taxon>
        <taxon>Steinernema</taxon>
    </lineage>
</organism>
<sequence length="97" mass="11267">MQSTQLGCGPRLNTNTINASRGFGNRNEERHDSSALAWRAKEHSRSRFRAHREHTLIKINQPEVVNRKEKNVCVEPKSFSSEFCKRVLCLKREENQS</sequence>
<dbReference type="EMBL" id="AZBU02000001">
    <property type="protein sequence ID" value="TMS39350.1"/>
    <property type="molecule type" value="Genomic_DNA"/>
</dbReference>
<keyword evidence="3" id="KW-1185">Reference proteome</keyword>
<name>A0A4U8V0G8_STECR</name>
<proteinExistence type="predicted"/>
<accession>A0A4U8V0G8</accession>
<reference evidence="2 3" key="2">
    <citation type="journal article" date="2019" name="G3 (Bethesda)">
        <title>Hybrid Assembly of the Genome of the Entomopathogenic Nematode Steinernema carpocapsae Identifies the X-Chromosome.</title>
        <authorList>
            <person name="Serra L."/>
            <person name="Macchietto M."/>
            <person name="Macias-Munoz A."/>
            <person name="McGill C.J."/>
            <person name="Rodriguez I.M."/>
            <person name="Rodriguez B."/>
            <person name="Murad R."/>
            <person name="Mortazavi A."/>
        </authorList>
    </citation>
    <scope>NUCLEOTIDE SEQUENCE [LARGE SCALE GENOMIC DNA]</scope>
    <source>
        <strain evidence="2 3">ALL</strain>
    </source>
</reference>
<feature type="compositionally biased region" description="Basic and acidic residues" evidence="1">
    <location>
        <begin position="26"/>
        <end position="37"/>
    </location>
</feature>
<evidence type="ECO:0000256" key="1">
    <source>
        <dbReference type="SAM" id="MobiDB-lite"/>
    </source>
</evidence>
<evidence type="ECO:0000313" key="2">
    <source>
        <dbReference type="EMBL" id="TMS39350.1"/>
    </source>
</evidence>
<dbReference type="Proteomes" id="UP000298663">
    <property type="component" value="Unassembled WGS sequence"/>
</dbReference>
<comment type="caution">
    <text evidence="2">The sequence shown here is derived from an EMBL/GenBank/DDBJ whole genome shotgun (WGS) entry which is preliminary data.</text>
</comment>
<protein>
    <submittedName>
        <fullName evidence="2">Uncharacterized protein</fullName>
    </submittedName>
</protein>
<feature type="compositionally biased region" description="Polar residues" evidence="1">
    <location>
        <begin position="1"/>
        <end position="19"/>
    </location>
</feature>
<feature type="region of interest" description="Disordered" evidence="1">
    <location>
        <begin position="1"/>
        <end position="37"/>
    </location>
</feature>
<reference evidence="2 3" key="1">
    <citation type="journal article" date="2015" name="Genome Biol.">
        <title>Comparative genomics of Steinernema reveals deeply conserved gene regulatory networks.</title>
        <authorList>
            <person name="Dillman A.R."/>
            <person name="Macchietto M."/>
            <person name="Porter C.F."/>
            <person name="Rogers A."/>
            <person name="Williams B."/>
            <person name="Antoshechkin I."/>
            <person name="Lee M.M."/>
            <person name="Goodwin Z."/>
            <person name="Lu X."/>
            <person name="Lewis E.E."/>
            <person name="Goodrich-Blair H."/>
            <person name="Stock S.P."/>
            <person name="Adams B.J."/>
            <person name="Sternberg P.W."/>
            <person name="Mortazavi A."/>
        </authorList>
    </citation>
    <scope>NUCLEOTIDE SEQUENCE [LARGE SCALE GENOMIC DNA]</scope>
    <source>
        <strain evidence="2 3">ALL</strain>
    </source>
</reference>
<gene>
    <name evidence="2" type="ORF">L596_005888</name>
</gene>
<dbReference type="AlphaFoldDB" id="A0A4U8V0G8"/>
<evidence type="ECO:0000313" key="3">
    <source>
        <dbReference type="Proteomes" id="UP000298663"/>
    </source>
</evidence>